<evidence type="ECO:0000313" key="2">
    <source>
        <dbReference type="EMBL" id="MDP5182189.1"/>
    </source>
</evidence>
<keyword evidence="1" id="KW-1133">Transmembrane helix</keyword>
<keyword evidence="1" id="KW-0472">Membrane</keyword>
<dbReference type="Proteomes" id="UP001233673">
    <property type="component" value="Unassembled WGS sequence"/>
</dbReference>
<comment type="caution">
    <text evidence="2">The sequence shown here is derived from an EMBL/GenBank/DDBJ whole genome shotgun (WGS) entry which is preliminary data.</text>
</comment>
<protein>
    <submittedName>
        <fullName evidence="2">Uncharacterized protein</fullName>
    </submittedName>
</protein>
<keyword evidence="1" id="KW-0812">Transmembrane</keyword>
<gene>
    <name evidence="2" type="ORF">QOZ88_06030</name>
</gene>
<evidence type="ECO:0000256" key="1">
    <source>
        <dbReference type="SAM" id="Phobius"/>
    </source>
</evidence>
<dbReference type="EMBL" id="JASNFN010000004">
    <property type="protein sequence ID" value="MDP5182189.1"/>
    <property type="molecule type" value="Genomic_DNA"/>
</dbReference>
<evidence type="ECO:0000313" key="3">
    <source>
        <dbReference type="Proteomes" id="UP001233673"/>
    </source>
</evidence>
<proteinExistence type="predicted"/>
<feature type="transmembrane region" description="Helical" evidence="1">
    <location>
        <begin position="84"/>
        <end position="107"/>
    </location>
</feature>
<accession>A0ABT9I9F0</accession>
<organism evidence="2 3">
    <name type="scientific">Blastococcus carthaginiensis</name>
    <dbReference type="NCBI Taxonomy" id="3050034"/>
    <lineage>
        <taxon>Bacteria</taxon>
        <taxon>Bacillati</taxon>
        <taxon>Actinomycetota</taxon>
        <taxon>Actinomycetes</taxon>
        <taxon>Geodermatophilales</taxon>
        <taxon>Geodermatophilaceae</taxon>
        <taxon>Blastococcus</taxon>
    </lineage>
</organism>
<keyword evidence="3" id="KW-1185">Reference proteome</keyword>
<name>A0ABT9I9F0_9ACTN</name>
<sequence length="108" mass="12020">MTVPVQRDGPDSGVLGFVAESLRRLEDSVARGFADVNNQLSRLPNDYVPRRELDRRLDEFTFDIAELRKHRETDAAERANARRWLIGLAVTGALSATGVVSGIVLHFT</sequence>
<dbReference type="RefSeq" id="WP_305998891.1">
    <property type="nucleotide sequence ID" value="NZ_JASNFN010000004.1"/>
</dbReference>
<reference evidence="3" key="1">
    <citation type="submission" date="2023-05" db="EMBL/GenBank/DDBJ databases">
        <title>Draft genome of Pseudofrankia sp. BMG5.37.</title>
        <authorList>
            <person name="Gtari M."/>
            <person name="Ghodhbane F."/>
            <person name="Sbissi I."/>
        </authorList>
    </citation>
    <scope>NUCLEOTIDE SEQUENCE [LARGE SCALE GENOMIC DNA]</scope>
    <source>
        <strain evidence="3">BMG 814</strain>
    </source>
</reference>